<accession>A0ABW3TKU8</accession>
<organism evidence="5 6">
    <name type="scientific">Seohaeicola saemankumensis</name>
    <dbReference type="NCBI Taxonomy" id="481181"/>
    <lineage>
        <taxon>Bacteria</taxon>
        <taxon>Pseudomonadati</taxon>
        <taxon>Pseudomonadota</taxon>
        <taxon>Alphaproteobacteria</taxon>
        <taxon>Rhodobacterales</taxon>
        <taxon>Roseobacteraceae</taxon>
        <taxon>Seohaeicola</taxon>
    </lineage>
</organism>
<dbReference type="Gene3D" id="1.25.40.10">
    <property type="entry name" value="Tetratricopeptide repeat domain"/>
    <property type="match status" value="1"/>
</dbReference>
<dbReference type="Gene3D" id="1.10.10.10">
    <property type="entry name" value="Winged helix-like DNA-binding domain superfamily/Winged helix DNA-binding domain"/>
    <property type="match status" value="1"/>
</dbReference>
<dbReference type="PROSITE" id="PS51755">
    <property type="entry name" value="OMPR_PHOB"/>
    <property type="match status" value="1"/>
</dbReference>
<keyword evidence="1 3" id="KW-0238">DNA-binding</keyword>
<protein>
    <submittedName>
        <fullName evidence="5">Winged helix-turn-helix domain-containing tetratricopeptide repeat protein</fullName>
    </submittedName>
</protein>
<feature type="repeat" description="TPR" evidence="2">
    <location>
        <begin position="368"/>
        <end position="401"/>
    </location>
</feature>
<dbReference type="PROSITE" id="PS50005">
    <property type="entry name" value="TPR"/>
    <property type="match status" value="1"/>
</dbReference>
<evidence type="ECO:0000313" key="6">
    <source>
        <dbReference type="Proteomes" id="UP001597151"/>
    </source>
</evidence>
<dbReference type="SMART" id="SM00862">
    <property type="entry name" value="Trans_reg_C"/>
    <property type="match status" value="1"/>
</dbReference>
<dbReference type="InterPro" id="IPR019734">
    <property type="entry name" value="TPR_rpt"/>
</dbReference>
<evidence type="ECO:0000256" key="1">
    <source>
        <dbReference type="ARBA" id="ARBA00023125"/>
    </source>
</evidence>
<dbReference type="InterPro" id="IPR036388">
    <property type="entry name" value="WH-like_DNA-bd_sf"/>
</dbReference>
<comment type="caution">
    <text evidence="5">The sequence shown here is derived from an EMBL/GenBank/DDBJ whole genome shotgun (WGS) entry which is preliminary data.</text>
</comment>
<dbReference type="Proteomes" id="UP001597151">
    <property type="component" value="Unassembled WGS sequence"/>
</dbReference>
<reference evidence="6" key="1">
    <citation type="journal article" date="2019" name="Int. J. Syst. Evol. Microbiol.">
        <title>The Global Catalogue of Microorganisms (GCM) 10K type strain sequencing project: providing services to taxonomists for standard genome sequencing and annotation.</title>
        <authorList>
            <consortium name="The Broad Institute Genomics Platform"/>
            <consortium name="The Broad Institute Genome Sequencing Center for Infectious Disease"/>
            <person name="Wu L."/>
            <person name="Ma J."/>
        </authorList>
    </citation>
    <scope>NUCLEOTIDE SEQUENCE [LARGE SCALE GENOMIC DNA]</scope>
    <source>
        <strain evidence="6">CCUG 55328</strain>
    </source>
</reference>
<dbReference type="PANTHER" id="PTHR12558">
    <property type="entry name" value="CELL DIVISION CYCLE 16,23,27"/>
    <property type="match status" value="1"/>
</dbReference>
<evidence type="ECO:0000313" key="5">
    <source>
        <dbReference type="EMBL" id="MFD1196662.1"/>
    </source>
</evidence>
<dbReference type="PANTHER" id="PTHR12558:SF33">
    <property type="entry name" value="BLL7664 PROTEIN"/>
    <property type="match status" value="1"/>
</dbReference>
<feature type="DNA-binding region" description="OmpR/PhoB-type" evidence="3">
    <location>
        <begin position="1"/>
        <end position="93"/>
    </location>
</feature>
<keyword evidence="6" id="KW-1185">Reference proteome</keyword>
<dbReference type="InterPro" id="IPR016032">
    <property type="entry name" value="Sig_transdc_resp-reg_C-effctor"/>
</dbReference>
<keyword evidence="2" id="KW-0802">TPR repeat</keyword>
<dbReference type="CDD" id="cd00383">
    <property type="entry name" value="trans_reg_C"/>
    <property type="match status" value="1"/>
</dbReference>
<dbReference type="Gene3D" id="3.40.50.10610">
    <property type="entry name" value="ABC-type transport auxiliary lipoprotein component"/>
    <property type="match status" value="1"/>
</dbReference>
<dbReference type="EMBL" id="JBHTKR010000010">
    <property type="protein sequence ID" value="MFD1196662.1"/>
    <property type="molecule type" value="Genomic_DNA"/>
</dbReference>
<feature type="domain" description="OmpR/PhoB-type" evidence="4">
    <location>
        <begin position="1"/>
        <end position="93"/>
    </location>
</feature>
<dbReference type="SUPFAM" id="SSF48452">
    <property type="entry name" value="TPR-like"/>
    <property type="match status" value="1"/>
</dbReference>
<evidence type="ECO:0000259" key="4">
    <source>
        <dbReference type="PROSITE" id="PS51755"/>
    </source>
</evidence>
<sequence length="504" mass="54622">MTSSAPALTIDNVTRTLHLDGTPVQLGARAFDVLAYLFAHTERVVSKGELLENVWGGLAVEEGNLSVQISALRKALGPKSIATVPGIGYKLALSDAPLPDTQGPALPDIPSLAVLSFANLTGQASQDYLVDGIAAELIGALTRIGGLFVIAATSSFAYKGRAVQLADVGRELGVRYILEGSIQQASSTLRISVQLVEAETGRAIWSDRFTGTLDEIFDLQDRLTESVAAAIEPTLRSAEALRSREKPQNDLRAYDICLQVEPLMRFTSKADDFTRAFALLDKAIALDPDYAYARALRCWAYTIACGGRFISIHDARHVLPDAYALLDGGSKDATMLTYAGHTVAFLDKGAEIGLVALRKARSLNPNSVTVFCSSGWLHAYVGEFETALKEIERALRLNPLDPNTGFVRSALGPIMLGLGRNDEAVAMLEQSYHEAPNYGSTVFSLLCCYWRMGRIEDARRMGRELLQINPGLTLKYTLETTPFKYPPYLALFKDALTGSGIPLA</sequence>
<proteinExistence type="predicted"/>
<evidence type="ECO:0000256" key="2">
    <source>
        <dbReference type="PROSITE-ProRule" id="PRU00339"/>
    </source>
</evidence>
<dbReference type="InterPro" id="IPR011990">
    <property type="entry name" value="TPR-like_helical_dom_sf"/>
</dbReference>
<dbReference type="InterPro" id="IPR001867">
    <property type="entry name" value="OmpR/PhoB-type_DNA-bd"/>
</dbReference>
<dbReference type="Pfam" id="PF00486">
    <property type="entry name" value="Trans_reg_C"/>
    <property type="match status" value="1"/>
</dbReference>
<dbReference type="SUPFAM" id="SSF46894">
    <property type="entry name" value="C-terminal effector domain of the bipartite response regulators"/>
    <property type="match status" value="1"/>
</dbReference>
<evidence type="ECO:0000256" key="3">
    <source>
        <dbReference type="PROSITE-ProRule" id="PRU01091"/>
    </source>
</evidence>
<gene>
    <name evidence="5" type="ORF">ACFQ3C_18520</name>
</gene>
<dbReference type="RefSeq" id="WP_380795073.1">
    <property type="nucleotide sequence ID" value="NZ_JBHTKR010000010.1"/>
</dbReference>
<name>A0ABW3TKU8_9RHOB</name>